<organism evidence="4 5">
    <name type="scientific">Clostridium intestinale DSM 6191</name>
    <dbReference type="NCBI Taxonomy" id="1121320"/>
    <lineage>
        <taxon>Bacteria</taxon>
        <taxon>Bacillati</taxon>
        <taxon>Bacillota</taxon>
        <taxon>Clostridia</taxon>
        <taxon>Eubacteriales</taxon>
        <taxon>Clostridiaceae</taxon>
        <taxon>Clostridium</taxon>
    </lineage>
</organism>
<dbReference type="Gene3D" id="6.10.140.190">
    <property type="match status" value="1"/>
</dbReference>
<accession>A0A1M5ZQS7</accession>
<dbReference type="InterPro" id="IPR036388">
    <property type="entry name" value="WH-like_DNA-bd_sf"/>
</dbReference>
<dbReference type="RefSeq" id="WP_073021163.1">
    <property type="nucleotide sequence ID" value="NZ_FQXU01000010.1"/>
</dbReference>
<dbReference type="Pfam" id="PF10400">
    <property type="entry name" value="Vir_act_alpha_C"/>
    <property type="match status" value="1"/>
</dbReference>
<dbReference type="PANTHER" id="PTHR43252:SF6">
    <property type="entry name" value="NEGATIVE TRANSCRIPTION REGULATOR PADR"/>
    <property type="match status" value="1"/>
</dbReference>
<dbReference type="GO" id="GO:0003677">
    <property type="term" value="F:DNA binding"/>
    <property type="evidence" value="ECO:0007669"/>
    <property type="project" value="UniProtKB-KW"/>
</dbReference>
<dbReference type="EMBL" id="FQXU01000010">
    <property type="protein sequence ID" value="SHI26479.1"/>
    <property type="molecule type" value="Genomic_DNA"/>
</dbReference>
<feature type="coiled-coil region" evidence="1">
    <location>
        <begin position="115"/>
        <end position="142"/>
    </location>
</feature>
<protein>
    <submittedName>
        <fullName evidence="4">DNA-binding transcriptional regulator, PadR family</fullName>
    </submittedName>
</protein>
<sequence>MRVLKHAILGLLDRGEMSGYDIMTEFKDKEIRHFWSAKHSQIYPELKKLTDEGLIEFKIEIQGEKLEKKVYSITDAGKKELNKWLSTLEQEFITLKDEFMLKAYFISSIPKDEAREQFLNELEKHKNRLSFLEEEFEKLKVVIGDEITYESKEFGNYLVLTNALKRENRYCEWLEDSLQLMK</sequence>
<dbReference type="Pfam" id="PF03551">
    <property type="entry name" value="PadR"/>
    <property type="match status" value="1"/>
</dbReference>
<dbReference type="InterPro" id="IPR036390">
    <property type="entry name" value="WH_DNA-bd_sf"/>
</dbReference>
<evidence type="ECO:0000313" key="5">
    <source>
        <dbReference type="Proteomes" id="UP000184241"/>
    </source>
</evidence>
<feature type="domain" description="Transcription regulator PadR N-terminal" evidence="2">
    <location>
        <begin position="8"/>
        <end position="82"/>
    </location>
</feature>
<dbReference type="PANTHER" id="PTHR43252">
    <property type="entry name" value="TRANSCRIPTIONAL REGULATOR YQJI"/>
    <property type="match status" value="1"/>
</dbReference>
<dbReference type="AlphaFoldDB" id="A0A1M5ZQS7"/>
<evidence type="ECO:0000259" key="3">
    <source>
        <dbReference type="Pfam" id="PF10400"/>
    </source>
</evidence>
<dbReference type="InterPro" id="IPR005149">
    <property type="entry name" value="Tscrpt_reg_PadR_N"/>
</dbReference>
<name>A0A1M5ZQS7_9CLOT</name>
<evidence type="ECO:0000256" key="1">
    <source>
        <dbReference type="SAM" id="Coils"/>
    </source>
</evidence>
<keyword evidence="1" id="KW-0175">Coiled coil</keyword>
<feature type="domain" description="Transcription regulator PadR C-terminal" evidence="3">
    <location>
        <begin position="95"/>
        <end position="181"/>
    </location>
</feature>
<gene>
    <name evidence="4" type="ORF">SAMN02745941_03256</name>
</gene>
<evidence type="ECO:0000313" key="4">
    <source>
        <dbReference type="EMBL" id="SHI26479.1"/>
    </source>
</evidence>
<dbReference type="InterPro" id="IPR018309">
    <property type="entry name" value="Tscrpt_reg_PadR_C"/>
</dbReference>
<proteinExistence type="predicted"/>
<reference evidence="4 5" key="1">
    <citation type="submission" date="2016-11" db="EMBL/GenBank/DDBJ databases">
        <authorList>
            <person name="Jaros S."/>
            <person name="Januszkiewicz K."/>
            <person name="Wedrychowicz H."/>
        </authorList>
    </citation>
    <scope>NUCLEOTIDE SEQUENCE [LARGE SCALE GENOMIC DNA]</scope>
    <source>
        <strain evidence="4 5">DSM 6191</strain>
    </source>
</reference>
<evidence type="ECO:0000259" key="2">
    <source>
        <dbReference type="Pfam" id="PF03551"/>
    </source>
</evidence>
<dbReference type="SUPFAM" id="SSF46785">
    <property type="entry name" value="Winged helix' DNA-binding domain"/>
    <property type="match status" value="1"/>
</dbReference>
<dbReference type="Gene3D" id="1.10.10.10">
    <property type="entry name" value="Winged helix-like DNA-binding domain superfamily/Winged helix DNA-binding domain"/>
    <property type="match status" value="1"/>
</dbReference>
<dbReference type="Proteomes" id="UP000184241">
    <property type="component" value="Unassembled WGS sequence"/>
</dbReference>
<keyword evidence="4" id="KW-0238">DNA-binding</keyword>